<comment type="similarity">
    <text evidence="1">Belongs to the peptidase C48 family.</text>
</comment>
<dbReference type="Gene3D" id="3.40.395.10">
    <property type="entry name" value="Adenoviral Proteinase, Chain A"/>
    <property type="match status" value="1"/>
</dbReference>
<reference evidence="5 6" key="1">
    <citation type="submission" date="2014-06" db="EMBL/GenBank/DDBJ databases">
        <title>Evolutionary Origins and Diversification of the Mycorrhizal Mutualists.</title>
        <authorList>
            <consortium name="DOE Joint Genome Institute"/>
            <consortium name="Mycorrhizal Genomics Consortium"/>
            <person name="Kohler A."/>
            <person name="Kuo A."/>
            <person name="Nagy L.G."/>
            <person name="Floudas D."/>
            <person name="Copeland A."/>
            <person name="Barry K.W."/>
            <person name="Cichocki N."/>
            <person name="Veneault-Fourrey C."/>
            <person name="LaButti K."/>
            <person name="Lindquist E.A."/>
            <person name="Lipzen A."/>
            <person name="Lundell T."/>
            <person name="Morin E."/>
            <person name="Murat C."/>
            <person name="Riley R."/>
            <person name="Ohm R."/>
            <person name="Sun H."/>
            <person name="Tunlid A."/>
            <person name="Henrissat B."/>
            <person name="Grigoriev I.V."/>
            <person name="Hibbett D.S."/>
            <person name="Martin F."/>
        </authorList>
    </citation>
    <scope>NUCLEOTIDE SEQUENCE [LARGE SCALE GENOMIC DNA]</scope>
    <source>
        <strain evidence="5 6">SS14</strain>
    </source>
</reference>
<evidence type="ECO:0000259" key="4">
    <source>
        <dbReference type="PROSITE" id="PS50600"/>
    </source>
</evidence>
<dbReference type="HOGENOM" id="CLU_676484_0_0_1"/>
<dbReference type="Proteomes" id="UP000054279">
    <property type="component" value="Unassembled WGS sequence"/>
</dbReference>
<evidence type="ECO:0000313" key="6">
    <source>
        <dbReference type="Proteomes" id="UP000054279"/>
    </source>
</evidence>
<evidence type="ECO:0000256" key="3">
    <source>
        <dbReference type="ARBA" id="ARBA00022801"/>
    </source>
</evidence>
<feature type="domain" description="Ubiquitin-like protease family profile" evidence="4">
    <location>
        <begin position="195"/>
        <end position="366"/>
    </location>
</feature>
<proteinExistence type="inferred from homology"/>
<dbReference type="SUPFAM" id="SSF54001">
    <property type="entry name" value="Cysteine proteinases"/>
    <property type="match status" value="1"/>
</dbReference>
<dbReference type="OrthoDB" id="2803773at2759"/>
<evidence type="ECO:0000256" key="2">
    <source>
        <dbReference type="ARBA" id="ARBA00022670"/>
    </source>
</evidence>
<dbReference type="AlphaFoldDB" id="A0A0C9U5F1"/>
<evidence type="ECO:0000313" key="5">
    <source>
        <dbReference type="EMBL" id="KIJ38218.1"/>
    </source>
</evidence>
<organism evidence="5 6">
    <name type="scientific">Sphaerobolus stellatus (strain SS14)</name>
    <dbReference type="NCBI Taxonomy" id="990650"/>
    <lineage>
        <taxon>Eukaryota</taxon>
        <taxon>Fungi</taxon>
        <taxon>Dikarya</taxon>
        <taxon>Basidiomycota</taxon>
        <taxon>Agaricomycotina</taxon>
        <taxon>Agaricomycetes</taxon>
        <taxon>Phallomycetidae</taxon>
        <taxon>Geastrales</taxon>
        <taxon>Sphaerobolaceae</taxon>
        <taxon>Sphaerobolus</taxon>
    </lineage>
</organism>
<dbReference type="GO" id="GO:0019783">
    <property type="term" value="F:ubiquitin-like protein peptidase activity"/>
    <property type="evidence" value="ECO:0007669"/>
    <property type="project" value="UniProtKB-ARBA"/>
</dbReference>
<protein>
    <recommendedName>
        <fullName evidence="4">Ubiquitin-like protease family profile domain-containing protein</fullName>
    </recommendedName>
</protein>
<dbReference type="PROSITE" id="PS50600">
    <property type="entry name" value="ULP_PROTEASE"/>
    <property type="match status" value="1"/>
</dbReference>
<dbReference type="GO" id="GO:0008234">
    <property type="term" value="F:cysteine-type peptidase activity"/>
    <property type="evidence" value="ECO:0007669"/>
    <property type="project" value="InterPro"/>
</dbReference>
<keyword evidence="3" id="KW-0378">Hydrolase</keyword>
<gene>
    <name evidence="5" type="ORF">M422DRAFT_50106</name>
</gene>
<dbReference type="InterPro" id="IPR038765">
    <property type="entry name" value="Papain-like_cys_pep_sf"/>
</dbReference>
<dbReference type="GO" id="GO:0006508">
    <property type="term" value="P:proteolysis"/>
    <property type="evidence" value="ECO:0007669"/>
    <property type="project" value="UniProtKB-KW"/>
</dbReference>
<name>A0A0C9U5F1_SPHS4</name>
<keyword evidence="2" id="KW-0645">Protease</keyword>
<sequence length="407" mass="46570">MASIFDLKDWIKKNQKWPSKPPAELLKAFNSTLEVPVSHQLRIPYGISVNELLKIALPLQYMDDGPRNLASLFVAEDPTCMSMSSLMALLVPGSPDIMNKLREEWKHAFLAGKTGFIDWRAFGKGQVYPPWVIAFWLEIFDAVSSHAAWTKSKAFLMRLATEDNGSTYEFAQHTLQTFNKLIWHGSPQNDILQWELNSRQDFSILLSHQMLPQRLVNALLHVLSDRLNKSGIEQVKVYLIEVMDKLRGNGGGRIDWVTYKLIPNDANHRWVWKLGDSFQENKFRPIFLPIYLPPYHWSLYWVDLSSNSLHYGDSVSREASDSDINIIKRWFGAHGFTLKFTGIFVIGKQVDSHSCGLVIVNAIEHAVLDVALWSQENANAIRIQKYLDICMLESNNMSTTVILINHN</sequence>
<dbReference type="EMBL" id="KN837162">
    <property type="protein sequence ID" value="KIJ38218.1"/>
    <property type="molecule type" value="Genomic_DNA"/>
</dbReference>
<keyword evidence="6" id="KW-1185">Reference proteome</keyword>
<accession>A0A0C9U5F1</accession>
<dbReference type="InterPro" id="IPR003653">
    <property type="entry name" value="Peptidase_C48_C"/>
</dbReference>
<evidence type="ECO:0000256" key="1">
    <source>
        <dbReference type="ARBA" id="ARBA00005234"/>
    </source>
</evidence>